<dbReference type="PANTHER" id="PTHR23033:SF8">
    <property type="entry name" value="HEXOSYLTRANSFERASE"/>
    <property type="match status" value="1"/>
</dbReference>
<evidence type="ECO:0000313" key="10">
    <source>
        <dbReference type="WBParaSite" id="EVEC_0001133201-mRNA-1"/>
    </source>
</evidence>
<evidence type="ECO:0000256" key="2">
    <source>
        <dbReference type="ARBA" id="ARBA00006462"/>
    </source>
</evidence>
<gene>
    <name evidence="8" type="ORF">EVEC_LOCUS10640</name>
</gene>
<organism evidence="10">
    <name type="scientific">Enterobius vermicularis</name>
    <name type="common">Human pinworm</name>
    <dbReference type="NCBI Taxonomy" id="51028"/>
    <lineage>
        <taxon>Eukaryota</taxon>
        <taxon>Metazoa</taxon>
        <taxon>Ecdysozoa</taxon>
        <taxon>Nematoda</taxon>
        <taxon>Chromadorea</taxon>
        <taxon>Rhabditida</taxon>
        <taxon>Spirurina</taxon>
        <taxon>Oxyuridomorpha</taxon>
        <taxon>Oxyuroidea</taxon>
        <taxon>Oxyuridae</taxon>
        <taxon>Enterobius</taxon>
    </lineage>
</organism>
<protein>
    <submittedName>
        <fullName evidence="10">Secreted protein</fullName>
    </submittedName>
</protein>
<keyword evidence="3 7" id="KW-0812">Transmembrane</keyword>
<feature type="transmembrane region" description="Helical" evidence="7">
    <location>
        <begin position="94"/>
        <end position="116"/>
    </location>
</feature>
<evidence type="ECO:0000313" key="9">
    <source>
        <dbReference type="Proteomes" id="UP000274131"/>
    </source>
</evidence>
<comment type="similarity">
    <text evidence="2">Belongs to the glycosyltransferase 31 family. Beta3-Gal-T subfamily.</text>
</comment>
<dbReference type="InterPro" id="IPR026050">
    <property type="entry name" value="C1GALT1/C1GALT1_chp1"/>
</dbReference>
<sequence>MSKSFVIICVVLHFRSNSANKRHCCILEDLNVIYLKTWDSEYHWVVYRQMLRYLLQNDKTLTDEKEFEWTIVGNEQLYIVVENLRNYLQDISRILVTLILVMHFFFCFRTLLSLIFPFGIYNAISIQAGTVFSKAALAEIQSDDCSGWFFPAATEKAIVECASRVGITIKDPRDKKSTVKVDCCADGAISFGNLNYKDIRLLEYTVNKVKVFGLYPSLALRNRSTPNSHRLTT</sequence>
<dbReference type="STRING" id="51028.A0A0N4VKE4"/>
<dbReference type="WBParaSite" id="EVEC_0001133201-mRNA-1">
    <property type="protein sequence ID" value="EVEC_0001133201-mRNA-1"/>
    <property type="gene ID" value="EVEC_0001133201"/>
</dbReference>
<evidence type="ECO:0000313" key="8">
    <source>
        <dbReference type="EMBL" id="VDD95889.1"/>
    </source>
</evidence>
<dbReference type="Proteomes" id="UP000274131">
    <property type="component" value="Unassembled WGS sequence"/>
</dbReference>
<dbReference type="OrthoDB" id="414175at2759"/>
<comment type="subcellular location">
    <subcellularLocation>
        <location evidence="1">Membrane</location>
        <topology evidence="1">Single-pass type II membrane protein</topology>
    </subcellularLocation>
</comment>
<keyword evidence="5 7" id="KW-1133">Transmembrane helix</keyword>
<evidence type="ECO:0000256" key="1">
    <source>
        <dbReference type="ARBA" id="ARBA00004606"/>
    </source>
</evidence>
<evidence type="ECO:0000256" key="7">
    <source>
        <dbReference type="SAM" id="Phobius"/>
    </source>
</evidence>
<evidence type="ECO:0000256" key="5">
    <source>
        <dbReference type="ARBA" id="ARBA00022989"/>
    </source>
</evidence>
<evidence type="ECO:0000256" key="6">
    <source>
        <dbReference type="ARBA" id="ARBA00023136"/>
    </source>
</evidence>
<proteinExistence type="inferred from homology"/>
<name>A0A0N4VKE4_ENTVE</name>
<dbReference type="GO" id="GO:0016263">
    <property type="term" value="F:glycoprotein-N-acetylgalactosamine 3-beta-galactosyltransferase activity"/>
    <property type="evidence" value="ECO:0007669"/>
    <property type="project" value="TreeGrafter"/>
</dbReference>
<dbReference type="EMBL" id="UXUI01011033">
    <property type="protein sequence ID" value="VDD95889.1"/>
    <property type="molecule type" value="Genomic_DNA"/>
</dbReference>
<dbReference type="AlphaFoldDB" id="A0A0N4VKE4"/>
<evidence type="ECO:0000256" key="4">
    <source>
        <dbReference type="ARBA" id="ARBA00022968"/>
    </source>
</evidence>
<dbReference type="GO" id="GO:0016020">
    <property type="term" value="C:membrane"/>
    <property type="evidence" value="ECO:0007669"/>
    <property type="project" value="UniProtKB-SubCell"/>
</dbReference>
<reference evidence="10" key="1">
    <citation type="submission" date="2017-02" db="UniProtKB">
        <authorList>
            <consortium name="WormBaseParasite"/>
        </authorList>
    </citation>
    <scope>IDENTIFICATION</scope>
</reference>
<dbReference type="PANTHER" id="PTHR23033">
    <property type="entry name" value="BETA1,3-GALACTOSYLTRANSFERASE"/>
    <property type="match status" value="1"/>
</dbReference>
<accession>A0A0N4VKE4</accession>
<reference evidence="8 9" key="2">
    <citation type="submission" date="2018-10" db="EMBL/GenBank/DDBJ databases">
        <authorList>
            <consortium name="Pathogen Informatics"/>
        </authorList>
    </citation>
    <scope>NUCLEOTIDE SEQUENCE [LARGE SCALE GENOMIC DNA]</scope>
</reference>
<evidence type="ECO:0000256" key="3">
    <source>
        <dbReference type="ARBA" id="ARBA00022692"/>
    </source>
</evidence>
<keyword evidence="4" id="KW-0735">Signal-anchor</keyword>
<keyword evidence="9" id="KW-1185">Reference proteome</keyword>
<keyword evidence="6 7" id="KW-0472">Membrane</keyword>